<sequence>MLAAAHHGAGGNGGVARFRVIVHVLAVADLPPTNAAASVALSVVRRGWVRPLLTSPVTPTSANRAVVRQSLRIETIKLSLSSPRVTAGSAGGGGARAGSERKDDSDLSFDEEGRPPPVCGDGAVLEASADSVRGGTDTDRLARSKWVSVGLVVGGLKVAQGFLDVGACVTALPSSPSATPDVVFVPLSNGATVSMRVATCLLPPRRRFAGRDEPIQEAAIKDGGGDATSPLSVQGHPTCAPLVEAWDEGDEAECLSDCSSSSAGVAAEFDSVLLSDDGAAMVADVVAEAPPPSVEPVTTAASCAALTLRAPPPATSLTDALAKARAAAAPTGEESPLQLNTCTPLDLEVAEDIEAFGAYGDAKGGAAVDSGDADGGAADAAPNGGPLVVRGCLWHGRPRQELAPPPPAPGTPAAMYLRVLYSQAIDKNSDAWDAALDRLGAAEEAGDLTGVEERENELDFVNGDDVGVGTGEEYPMGFGEDGEDEGDAYDDDIELDEDIEHEEEVSCLASPSSGGGRHAKVDMALVRALISSARPHWRDVPPVLTSLVQEVSRLERELTCARATVGVPAAGSGNSSLAVNGAEAAADAAARAIEHDAAMAASAAEAARLRQMLAAEAARSSATLVAVTAELAAAKDQVAAAATASAATDGIGGVSAAGAAAPPSAIPTEAAAVSEVATLRATNATLRDEVALLQAENTKFQQMIASLNGEAFRAPDYADLVNELKAAKLDLALSRADAEVLAADVARMRAAGSGRKSAARIKVPGVKDGRR</sequence>
<keyword evidence="2" id="KW-1185">Reference proteome</keyword>
<dbReference type="Proteomes" id="UP000798662">
    <property type="component" value="Chromosome 3"/>
</dbReference>
<dbReference type="EMBL" id="CM020620">
    <property type="protein sequence ID" value="KAK1869119.1"/>
    <property type="molecule type" value="Genomic_DNA"/>
</dbReference>
<evidence type="ECO:0000313" key="1">
    <source>
        <dbReference type="EMBL" id="KAK1869119.1"/>
    </source>
</evidence>
<comment type="caution">
    <text evidence="1">The sequence shown here is derived from an EMBL/GenBank/DDBJ whole genome shotgun (WGS) entry which is preliminary data.</text>
</comment>
<gene>
    <name evidence="1" type="ORF">I4F81_011601</name>
</gene>
<evidence type="ECO:0000313" key="2">
    <source>
        <dbReference type="Proteomes" id="UP000798662"/>
    </source>
</evidence>
<organism evidence="1 2">
    <name type="scientific">Pyropia yezoensis</name>
    <name type="common">Susabi-nori</name>
    <name type="synonym">Porphyra yezoensis</name>
    <dbReference type="NCBI Taxonomy" id="2788"/>
    <lineage>
        <taxon>Eukaryota</taxon>
        <taxon>Rhodophyta</taxon>
        <taxon>Bangiophyceae</taxon>
        <taxon>Bangiales</taxon>
        <taxon>Bangiaceae</taxon>
        <taxon>Pyropia</taxon>
    </lineage>
</organism>
<name>A0ACC3CFQ1_PYRYE</name>
<reference evidence="1" key="1">
    <citation type="submission" date="2019-11" db="EMBL/GenBank/DDBJ databases">
        <title>Nori genome reveals adaptations in red seaweeds to the harsh intertidal environment.</title>
        <authorList>
            <person name="Wang D."/>
            <person name="Mao Y."/>
        </authorList>
    </citation>
    <scope>NUCLEOTIDE SEQUENCE</scope>
    <source>
        <tissue evidence="1">Gametophyte</tissue>
    </source>
</reference>
<accession>A0ACC3CFQ1</accession>
<proteinExistence type="predicted"/>
<protein>
    <submittedName>
        <fullName evidence="1">Uncharacterized protein</fullName>
    </submittedName>
</protein>